<evidence type="ECO:0000259" key="7">
    <source>
        <dbReference type="Pfam" id="PF08281"/>
    </source>
</evidence>
<sequence>MTALAASFDARNLGLSPPRLQAWPPRLAWLWLPTLASEPPESLGAVRTSEGTADGDDGDAGLVARACRGDSRAFEKLIRRHHAMIHRVAWRQTGLSEEAEDIVQTVLMQLVEKLASYRGQARFTTWLIGITINACHDHRRRKSSFGRMRQALSSFVSVGGAASDDGDLVRQSWLKSALAGLSPELRATVVLVAGEGLSHREAAAELGISENTVSWRMHQVRKQLAEAAGHEAAATGRKEIRDER</sequence>
<keyword evidence="2" id="KW-0805">Transcription regulation</keyword>
<evidence type="ECO:0000259" key="6">
    <source>
        <dbReference type="Pfam" id="PF04542"/>
    </source>
</evidence>
<dbReference type="Pfam" id="PF08281">
    <property type="entry name" value="Sigma70_r4_2"/>
    <property type="match status" value="1"/>
</dbReference>
<feature type="domain" description="RNA polymerase sigma-70 region 2" evidence="6">
    <location>
        <begin position="77"/>
        <end position="143"/>
    </location>
</feature>
<dbReference type="SUPFAM" id="SSF88946">
    <property type="entry name" value="Sigma2 domain of RNA polymerase sigma factors"/>
    <property type="match status" value="1"/>
</dbReference>
<dbReference type="EMBL" id="JBFNQD010000021">
    <property type="protein sequence ID" value="MEW9310075.1"/>
    <property type="molecule type" value="Genomic_DNA"/>
</dbReference>
<comment type="caution">
    <text evidence="8">The sequence shown here is derived from an EMBL/GenBank/DDBJ whole genome shotgun (WGS) entry which is preliminary data.</text>
</comment>
<keyword evidence="5" id="KW-0804">Transcription</keyword>
<evidence type="ECO:0000256" key="4">
    <source>
        <dbReference type="ARBA" id="ARBA00023125"/>
    </source>
</evidence>
<gene>
    <name evidence="8" type="ORF">ABXS05_31340</name>
</gene>
<keyword evidence="4" id="KW-0238">DNA-binding</keyword>
<keyword evidence="9" id="KW-1185">Reference proteome</keyword>
<dbReference type="CDD" id="cd06171">
    <property type="entry name" value="Sigma70_r4"/>
    <property type="match status" value="1"/>
</dbReference>
<dbReference type="Gene3D" id="1.10.1740.10">
    <property type="match status" value="1"/>
</dbReference>
<name>A0ABV3PWQ7_9HYPH</name>
<reference evidence="8 9" key="1">
    <citation type="submission" date="2024-07" db="EMBL/GenBank/DDBJ databases">
        <title>Description of Labrys sedimenti sp. nov., isolated from a diclofenac-degrading enrichment culture.</title>
        <authorList>
            <person name="Tancsics A."/>
            <person name="Csepanyi A."/>
        </authorList>
    </citation>
    <scope>NUCLEOTIDE SEQUENCE [LARGE SCALE GENOMIC DNA]</scope>
    <source>
        <strain evidence="8 9">LMG 23578</strain>
    </source>
</reference>
<dbReference type="Gene3D" id="1.10.10.10">
    <property type="entry name" value="Winged helix-like DNA-binding domain superfamily/Winged helix DNA-binding domain"/>
    <property type="match status" value="1"/>
</dbReference>
<evidence type="ECO:0000256" key="2">
    <source>
        <dbReference type="ARBA" id="ARBA00023015"/>
    </source>
</evidence>
<proteinExistence type="inferred from homology"/>
<dbReference type="Pfam" id="PF04542">
    <property type="entry name" value="Sigma70_r2"/>
    <property type="match status" value="1"/>
</dbReference>
<evidence type="ECO:0000256" key="3">
    <source>
        <dbReference type="ARBA" id="ARBA00023082"/>
    </source>
</evidence>
<dbReference type="PANTHER" id="PTHR43133:SF8">
    <property type="entry name" value="RNA POLYMERASE SIGMA FACTOR HI_1459-RELATED"/>
    <property type="match status" value="1"/>
</dbReference>
<dbReference type="SUPFAM" id="SSF88659">
    <property type="entry name" value="Sigma3 and sigma4 domains of RNA polymerase sigma factors"/>
    <property type="match status" value="1"/>
</dbReference>
<dbReference type="InterPro" id="IPR007627">
    <property type="entry name" value="RNA_pol_sigma70_r2"/>
</dbReference>
<organism evidence="8 9">
    <name type="scientific">Labrys neptuniae</name>
    <dbReference type="NCBI Taxonomy" id="376174"/>
    <lineage>
        <taxon>Bacteria</taxon>
        <taxon>Pseudomonadati</taxon>
        <taxon>Pseudomonadota</taxon>
        <taxon>Alphaproteobacteria</taxon>
        <taxon>Hyphomicrobiales</taxon>
        <taxon>Xanthobacteraceae</taxon>
        <taxon>Labrys</taxon>
    </lineage>
</organism>
<dbReference type="RefSeq" id="WP_367626626.1">
    <property type="nucleotide sequence ID" value="NZ_JBFNQD010000021.1"/>
</dbReference>
<dbReference type="Proteomes" id="UP001555786">
    <property type="component" value="Unassembled WGS sequence"/>
</dbReference>
<evidence type="ECO:0000313" key="9">
    <source>
        <dbReference type="Proteomes" id="UP001555786"/>
    </source>
</evidence>
<feature type="domain" description="RNA polymerase sigma factor 70 region 4 type 2" evidence="7">
    <location>
        <begin position="173"/>
        <end position="224"/>
    </location>
</feature>
<dbReference type="InterPro" id="IPR013324">
    <property type="entry name" value="RNA_pol_sigma_r3/r4-like"/>
</dbReference>
<dbReference type="InterPro" id="IPR039425">
    <property type="entry name" value="RNA_pol_sigma-70-like"/>
</dbReference>
<dbReference type="PANTHER" id="PTHR43133">
    <property type="entry name" value="RNA POLYMERASE ECF-TYPE SIGMA FACTO"/>
    <property type="match status" value="1"/>
</dbReference>
<dbReference type="InterPro" id="IPR013249">
    <property type="entry name" value="RNA_pol_sigma70_r4_t2"/>
</dbReference>
<evidence type="ECO:0000256" key="1">
    <source>
        <dbReference type="ARBA" id="ARBA00010641"/>
    </source>
</evidence>
<dbReference type="InterPro" id="IPR013325">
    <property type="entry name" value="RNA_pol_sigma_r2"/>
</dbReference>
<comment type="similarity">
    <text evidence="1">Belongs to the sigma-70 factor family. ECF subfamily.</text>
</comment>
<dbReference type="InterPro" id="IPR036388">
    <property type="entry name" value="WH-like_DNA-bd_sf"/>
</dbReference>
<evidence type="ECO:0000256" key="5">
    <source>
        <dbReference type="ARBA" id="ARBA00023163"/>
    </source>
</evidence>
<evidence type="ECO:0000313" key="8">
    <source>
        <dbReference type="EMBL" id="MEW9310075.1"/>
    </source>
</evidence>
<dbReference type="NCBIfam" id="TIGR02937">
    <property type="entry name" value="sigma70-ECF"/>
    <property type="match status" value="1"/>
</dbReference>
<keyword evidence="3" id="KW-0731">Sigma factor</keyword>
<dbReference type="InterPro" id="IPR014284">
    <property type="entry name" value="RNA_pol_sigma-70_dom"/>
</dbReference>
<accession>A0ABV3PWQ7</accession>
<protein>
    <submittedName>
        <fullName evidence="8">RNA polymerase sigma factor</fullName>
    </submittedName>
</protein>